<gene>
    <name evidence="1" type="ORF">OFUS_LOCUS15789</name>
</gene>
<dbReference type="Gene3D" id="2.60.40.10">
    <property type="entry name" value="Immunoglobulins"/>
    <property type="match status" value="1"/>
</dbReference>
<dbReference type="OrthoDB" id="6139286at2759"/>
<organism evidence="1 2">
    <name type="scientific">Owenia fusiformis</name>
    <name type="common">Polychaete worm</name>
    <dbReference type="NCBI Taxonomy" id="6347"/>
    <lineage>
        <taxon>Eukaryota</taxon>
        <taxon>Metazoa</taxon>
        <taxon>Spiralia</taxon>
        <taxon>Lophotrochozoa</taxon>
        <taxon>Annelida</taxon>
        <taxon>Polychaeta</taxon>
        <taxon>Sedentaria</taxon>
        <taxon>Canalipalpata</taxon>
        <taxon>Sabellida</taxon>
        <taxon>Oweniida</taxon>
        <taxon>Oweniidae</taxon>
        <taxon>Owenia</taxon>
    </lineage>
</organism>
<proteinExistence type="predicted"/>
<name>A0A8J1YB83_OWEFU</name>
<reference evidence="1" key="1">
    <citation type="submission" date="2022-03" db="EMBL/GenBank/DDBJ databases">
        <authorList>
            <person name="Martin C."/>
        </authorList>
    </citation>
    <scope>NUCLEOTIDE SEQUENCE</scope>
</reference>
<evidence type="ECO:0000313" key="1">
    <source>
        <dbReference type="EMBL" id="CAH1790609.1"/>
    </source>
</evidence>
<sequence>ETPPHGICMFGQCSCILPWEGESCQDIVIAPLFKEINFTYANEGERYEVQMEIIQGTTPVTWQLLNGPQGLSLDPRSGLLIWPRTVAQKYPYVVQLRVENAVGSDENTFTLSVPLSYNATVTSLSVTGVLSHPVEVYIYGHVSLFKGGWEDKRGAVMVHICVKNKDTVRKLTAITNSQDGGRFEAIYYPNPADSGLFEVDARHPSDDYCGSQAQWTVLGMQVRPANGFHRLFLDDSKLPQVAKLINTGSMPLYNISVQLIGFGPPLKRLEVKPSNGTIVNRIFLSSLAPGENIPFDIELDANSSLRGNIGIVFTSDTGTVAVFWLNLRLDVRTPLLRATPNFLSA</sequence>
<evidence type="ECO:0000313" key="2">
    <source>
        <dbReference type="Proteomes" id="UP000749559"/>
    </source>
</evidence>
<dbReference type="AlphaFoldDB" id="A0A8J1YB83"/>
<feature type="non-terminal residue" evidence="1">
    <location>
        <position position="1"/>
    </location>
</feature>
<keyword evidence="2" id="KW-1185">Reference proteome</keyword>
<protein>
    <submittedName>
        <fullName evidence="1">Uncharacterized protein</fullName>
    </submittedName>
</protein>
<comment type="caution">
    <text evidence="1">The sequence shown here is derived from an EMBL/GenBank/DDBJ whole genome shotgun (WGS) entry which is preliminary data.</text>
</comment>
<dbReference type="EMBL" id="CAIIXF020000007">
    <property type="protein sequence ID" value="CAH1790609.1"/>
    <property type="molecule type" value="Genomic_DNA"/>
</dbReference>
<dbReference type="Pfam" id="PF05345">
    <property type="entry name" value="He_PIG"/>
    <property type="match status" value="1"/>
</dbReference>
<feature type="non-terminal residue" evidence="1">
    <location>
        <position position="345"/>
    </location>
</feature>
<dbReference type="InterPro" id="IPR013783">
    <property type="entry name" value="Ig-like_fold"/>
</dbReference>
<dbReference type="Proteomes" id="UP000749559">
    <property type="component" value="Unassembled WGS sequence"/>
</dbReference>
<accession>A0A8J1YB83</accession>